<keyword evidence="1" id="KW-1133">Transmembrane helix</keyword>
<dbReference type="EMBL" id="BFAV01000125">
    <property type="protein sequence ID" value="GBF33966.1"/>
    <property type="molecule type" value="Genomic_DNA"/>
</dbReference>
<sequence length="56" mass="6057">MLQELKKLMLDQRGPTLLEYAGLAVLILIAVWAAAKALGGTAGDTFGEIDDKLQER</sequence>
<reference evidence="3" key="1">
    <citation type="submission" date="2018-02" db="EMBL/GenBank/DDBJ databases">
        <title>Genome sequence of Desulfocucumis palustris strain NAW-5.</title>
        <authorList>
            <person name="Watanabe M."/>
            <person name="Kojima H."/>
            <person name="Fukui M."/>
        </authorList>
    </citation>
    <scope>NUCLEOTIDE SEQUENCE [LARGE SCALE GENOMIC DNA]</scope>
    <source>
        <strain evidence="3">NAW-5</strain>
    </source>
</reference>
<keyword evidence="1" id="KW-0812">Transmembrane</keyword>
<name>A0A2L2XI99_9FIRM</name>
<dbReference type="AlphaFoldDB" id="A0A2L2XI99"/>
<evidence type="ECO:0008006" key="4">
    <source>
        <dbReference type="Google" id="ProtNLM"/>
    </source>
</evidence>
<protein>
    <recommendedName>
        <fullName evidence="4">Flp pilus assembly protein</fullName>
    </recommendedName>
</protein>
<comment type="caution">
    <text evidence="2">The sequence shown here is derived from an EMBL/GenBank/DDBJ whole genome shotgun (WGS) entry which is preliminary data.</text>
</comment>
<gene>
    <name evidence="2" type="ORF">DCCM_3077</name>
</gene>
<evidence type="ECO:0000313" key="2">
    <source>
        <dbReference type="EMBL" id="GBF33966.1"/>
    </source>
</evidence>
<dbReference type="RefSeq" id="WP_104372282.1">
    <property type="nucleotide sequence ID" value="NZ_BFAV01000125.1"/>
</dbReference>
<evidence type="ECO:0000256" key="1">
    <source>
        <dbReference type="SAM" id="Phobius"/>
    </source>
</evidence>
<evidence type="ECO:0000313" key="3">
    <source>
        <dbReference type="Proteomes" id="UP000239549"/>
    </source>
</evidence>
<feature type="transmembrane region" description="Helical" evidence="1">
    <location>
        <begin position="20"/>
        <end position="39"/>
    </location>
</feature>
<proteinExistence type="predicted"/>
<organism evidence="2 3">
    <name type="scientific">Desulfocucumis palustris</name>
    <dbReference type="NCBI Taxonomy" id="1898651"/>
    <lineage>
        <taxon>Bacteria</taxon>
        <taxon>Bacillati</taxon>
        <taxon>Bacillota</taxon>
        <taxon>Clostridia</taxon>
        <taxon>Eubacteriales</taxon>
        <taxon>Desulfocucumaceae</taxon>
        <taxon>Desulfocucumis</taxon>
    </lineage>
</organism>
<accession>A0A2L2XI99</accession>
<keyword evidence="1" id="KW-0472">Membrane</keyword>
<dbReference type="Proteomes" id="UP000239549">
    <property type="component" value="Unassembled WGS sequence"/>
</dbReference>
<keyword evidence="3" id="KW-1185">Reference proteome</keyword>